<dbReference type="Gene3D" id="1.20.120.740">
    <property type="entry name" value="YgfB uncharacterised protein family UPF0149, PF03695"/>
    <property type="match status" value="1"/>
</dbReference>
<feature type="compositionally biased region" description="Low complexity" evidence="1">
    <location>
        <begin position="200"/>
        <end position="212"/>
    </location>
</feature>
<keyword evidence="3" id="KW-1185">Reference proteome</keyword>
<accession>A0ABU9CCZ7</accession>
<evidence type="ECO:0000256" key="1">
    <source>
        <dbReference type="SAM" id="MobiDB-lite"/>
    </source>
</evidence>
<dbReference type="EMBL" id="JBBUTI010000016">
    <property type="protein sequence ID" value="MEK8048337.1"/>
    <property type="molecule type" value="Genomic_DNA"/>
</dbReference>
<organism evidence="2 3">
    <name type="scientific">Ideonella margarita</name>
    <dbReference type="NCBI Taxonomy" id="2984191"/>
    <lineage>
        <taxon>Bacteria</taxon>
        <taxon>Pseudomonadati</taxon>
        <taxon>Pseudomonadota</taxon>
        <taxon>Betaproteobacteria</taxon>
        <taxon>Burkholderiales</taxon>
        <taxon>Sphaerotilaceae</taxon>
        <taxon>Ideonella</taxon>
    </lineage>
</organism>
<dbReference type="Pfam" id="PF03695">
    <property type="entry name" value="UPF0149"/>
    <property type="match status" value="1"/>
</dbReference>
<comment type="caution">
    <text evidence="2">The sequence shown here is derived from an EMBL/GenBank/DDBJ whole genome shotgun (WGS) entry which is preliminary data.</text>
</comment>
<evidence type="ECO:0000313" key="3">
    <source>
        <dbReference type="Proteomes" id="UP001379945"/>
    </source>
</evidence>
<sequence>MADNFAPLTDAEMAELEQLLDRIPEPFEPLDLMMLDGYLVGVLLQPQQVPLEQWLRHVTDADGRPMPPKVEVGRLEVLVRRRHTELNRAIHGRQWFDPWVFELDDDADPLETVMPWVAGFATAMTFFPQLMRNDSAAVLEPLAVLYRVFDPEDLEDADELLEMIEMIEPPDDLDAAVEGLVTSTLLLADVSRPQQGGKSPAPARPRAAPRRPGAARERAEARGAVPAKRTPGGGGGHGGGSGRSGGGGGGGGGQRGSGGSRH</sequence>
<dbReference type="RefSeq" id="WP_341400649.1">
    <property type="nucleotide sequence ID" value="NZ_JBBUTI010000016.1"/>
</dbReference>
<protein>
    <submittedName>
        <fullName evidence="2">YecA family protein</fullName>
    </submittedName>
</protein>
<evidence type="ECO:0000313" key="2">
    <source>
        <dbReference type="EMBL" id="MEK8048337.1"/>
    </source>
</evidence>
<dbReference type="Proteomes" id="UP001379945">
    <property type="component" value="Unassembled WGS sequence"/>
</dbReference>
<proteinExistence type="predicted"/>
<dbReference type="NCBIfam" id="TIGR02292">
    <property type="entry name" value="ygfB_yecA"/>
    <property type="match status" value="1"/>
</dbReference>
<reference evidence="2 3" key="1">
    <citation type="submission" date="2024-04" db="EMBL/GenBank/DDBJ databases">
        <title>Novel species of the genus Ideonella isolated from streams.</title>
        <authorList>
            <person name="Lu H."/>
        </authorList>
    </citation>
    <scope>NUCLEOTIDE SEQUENCE [LARGE SCALE GENOMIC DNA]</scope>
    <source>
        <strain evidence="2 3">LYT19W</strain>
    </source>
</reference>
<feature type="compositionally biased region" description="Gly residues" evidence="1">
    <location>
        <begin position="231"/>
        <end position="262"/>
    </location>
</feature>
<dbReference type="SUPFAM" id="SSF101327">
    <property type="entry name" value="YgfB-like"/>
    <property type="match status" value="1"/>
</dbReference>
<feature type="region of interest" description="Disordered" evidence="1">
    <location>
        <begin position="188"/>
        <end position="262"/>
    </location>
</feature>
<gene>
    <name evidence="2" type="ORF">AACH00_18435</name>
</gene>
<dbReference type="InterPro" id="IPR036255">
    <property type="entry name" value="YgfB-like_sf"/>
</dbReference>
<name>A0ABU9CCZ7_9BURK</name>
<dbReference type="InterPro" id="IPR011978">
    <property type="entry name" value="YgfB-like"/>
</dbReference>